<dbReference type="SUPFAM" id="SSF88723">
    <property type="entry name" value="PIN domain-like"/>
    <property type="match status" value="1"/>
</dbReference>
<proteinExistence type="predicted"/>
<dbReference type="GO" id="GO:0004521">
    <property type="term" value="F:RNA endonuclease activity"/>
    <property type="evidence" value="ECO:0007669"/>
    <property type="project" value="InterPro"/>
</dbReference>
<evidence type="ECO:0000313" key="3">
    <source>
        <dbReference type="Proteomes" id="UP000176228"/>
    </source>
</evidence>
<organism evidence="2 3">
    <name type="scientific">Candidatus Gottesmanbacteria bacterium RIFCSPLOWO2_01_FULL_42_22</name>
    <dbReference type="NCBI Taxonomy" id="1798391"/>
    <lineage>
        <taxon>Bacteria</taxon>
        <taxon>Candidatus Gottesmaniibacteriota</taxon>
    </lineage>
</organism>
<dbReference type="PANTHER" id="PTHR42188">
    <property type="entry name" value="23S RRNA-SPECIFIC ENDONUCLEASE VAPC20"/>
    <property type="match status" value="1"/>
</dbReference>
<feature type="domain" description="PIN" evidence="1">
    <location>
        <begin position="10"/>
        <end position="131"/>
    </location>
</feature>
<reference evidence="2 3" key="1">
    <citation type="journal article" date="2016" name="Nat. Commun.">
        <title>Thousands of microbial genomes shed light on interconnected biogeochemical processes in an aquifer system.</title>
        <authorList>
            <person name="Anantharaman K."/>
            <person name="Brown C.T."/>
            <person name="Hug L.A."/>
            <person name="Sharon I."/>
            <person name="Castelle C.J."/>
            <person name="Probst A.J."/>
            <person name="Thomas B.C."/>
            <person name="Singh A."/>
            <person name="Wilkins M.J."/>
            <person name="Karaoz U."/>
            <person name="Brodie E.L."/>
            <person name="Williams K.H."/>
            <person name="Hubbard S.S."/>
            <person name="Banfield J.F."/>
        </authorList>
    </citation>
    <scope>NUCLEOTIDE SEQUENCE [LARGE SCALE GENOMIC DNA]</scope>
</reference>
<sequence>MAIPTIIVGDADGLIALFNKEDNHSSEAFSILEKLINSGGGIIYPVTAITEAITTLQRKLNKPVLAGVIAKQVKESKLTVETVDQGVLEQAANLFDPGGSKQNTLFDAIVAAVAKKYSIDTIFSFDNWYKKQGFKLAGSLF</sequence>
<name>A0A1F6BBF6_9BACT</name>
<dbReference type="Pfam" id="PF01850">
    <property type="entry name" value="PIN"/>
    <property type="match status" value="1"/>
</dbReference>
<gene>
    <name evidence="2" type="ORF">A2968_03090</name>
</gene>
<dbReference type="STRING" id="1798391.A2968_03090"/>
<accession>A0A1F6BBF6</accession>
<dbReference type="InterPro" id="IPR002716">
    <property type="entry name" value="PIN_dom"/>
</dbReference>
<dbReference type="PANTHER" id="PTHR42188:SF1">
    <property type="entry name" value="23S RRNA-SPECIFIC ENDONUCLEASE VAPC20"/>
    <property type="match status" value="1"/>
</dbReference>
<dbReference type="Gene3D" id="3.40.50.1010">
    <property type="entry name" value="5'-nuclease"/>
    <property type="match status" value="1"/>
</dbReference>
<dbReference type="CDD" id="cd09854">
    <property type="entry name" value="PIN_VapC-like"/>
    <property type="match status" value="1"/>
</dbReference>
<dbReference type="InterPro" id="IPR029060">
    <property type="entry name" value="PIN-like_dom_sf"/>
</dbReference>
<comment type="caution">
    <text evidence="2">The sequence shown here is derived from an EMBL/GenBank/DDBJ whole genome shotgun (WGS) entry which is preliminary data.</text>
</comment>
<evidence type="ECO:0000313" key="2">
    <source>
        <dbReference type="EMBL" id="OGG34133.1"/>
    </source>
</evidence>
<protein>
    <recommendedName>
        <fullName evidence="1">PIN domain-containing protein</fullName>
    </recommendedName>
</protein>
<dbReference type="AlphaFoldDB" id="A0A1F6BBF6"/>
<dbReference type="InterPro" id="IPR039018">
    <property type="entry name" value="VapC20-like"/>
</dbReference>
<dbReference type="EMBL" id="MFJU01000035">
    <property type="protein sequence ID" value="OGG34133.1"/>
    <property type="molecule type" value="Genomic_DNA"/>
</dbReference>
<evidence type="ECO:0000259" key="1">
    <source>
        <dbReference type="Pfam" id="PF01850"/>
    </source>
</evidence>
<dbReference type="GO" id="GO:0016075">
    <property type="term" value="P:rRNA catabolic process"/>
    <property type="evidence" value="ECO:0007669"/>
    <property type="project" value="TreeGrafter"/>
</dbReference>
<dbReference type="Proteomes" id="UP000176228">
    <property type="component" value="Unassembled WGS sequence"/>
</dbReference>